<evidence type="ECO:0000256" key="1">
    <source>
        <dbReference type="PROSITE-ProRule" id="PRU00169"/>
    </source>
</evidence>
<feature type="modified residue" description="4-aspartylphosphate" evidence="1">
    <location>
        <position position="54"/>
    </location>
</feature>
<keyword evidence="1" id="KW-0597">Phosphoprotein</keyword>
<evidence type="ECO:0000313" key="2">
    <source>
        <dbReference type="EMBL" id="AXL20660.1"/>
    </source>
</evidence>
<dbReference type="InterPro" id="IPR008327">
    <property type="entry name" value="Sig_transdc_resp-reg_antiterm"/>
</dbReference>
<dbReference type="KEGG" id="meg:DKB62_03210"/>
<dbReference type="GO" id="GO:0003723">
    <property type="term" value="F:RNA binding"/>
    <property type="evidence" value="ECO:0007669"/>
    <property type="project" value="InterPro"/>
</dbReference>
<name>A0A346AXR7_9FIRM</name>
<dbReference type="PROSITE" id="PS50921">
    <property type="entry name" value="ANTAR"/>
    <property type="match status" value="1"/>
</dbReference>
<dbReference type="PANTHER" id="PTHR43367:SF1">
    <property type="entry name" value="TWO-COMPONENT RESPONSE REGULATOR-LIKE APRR6-RELATED"/>
    <property type="match status" value="1"/>
</dbReference>
<dbReference type="InterPro" id="IPR005561">
    <property type="entry name" value="ANTAR"/>
</dbReference>
<dbReference type="EMBL" id="CP029462">
    <property type="protein sequence ID" value="AXL20660.1"/>
    <property type="molecule type" value="Genomic_DNA"/>
</dbReference>
<dbReference type="Pfam" id="PF03861">
    <property type="entry name" value="ANTAR"/>
    <property type="match status" value="1"/>
</dbReference>
<dbReference type="PROSITE" id="PS50110">
    <property type="entry name" value="RESPONSE_REGULATORY"/>
    <property type="match status" value="1"/>
</dbReference>
<dbReference type="SMART" id="SM01012">
    <property type="entry name" value="ANTAR"/>
    <property type="match status" value="1"/>
</dbReference>
<dbReference type="PIRSF" id="PIRSF036382">
    <property type="entry name" value="RR_antiterm"/>
    <property type="match status" value="1"/>
</dbReference>
<dbReference type="GO" id="GO:0000160">
    <property type="term" value="P:phosphorelay signal transduction system"/>
    <property type="evidence" value="ECO:0007669"/>
    <property type="project" value="InterPro"/>
</dbReference>
<organism evidence="2 3">
    <name type="scientific">Megasphaera stantonii</name>
    <dbReference type="NCBI Taxonomy" id="2144175"/>
    <lineage>
        <taxon>Bacteria</taxon>
        <taxon>Bacillati</taxon>
        <taxon>Bacillota</taxon>
        <taxon>Negativicutes</taxon>
        <taxon>Veillonellales</taxon>
        <taxon>Veillonellaceae</taxon>
        <taxon>Megasphaera</taxon>
    </lineage>
</organism>
<dbReference type="SUPFAM" id="SSF52172">
    <property type="entry name" value="CheY-like"/>
    <property type="match status" value="1"/>
</dbReference>
<evidence type="ECO:0000313" key="3">
    <source>
        <dbReference type="Proteomes" id="UP000254337"/>
    </source>
</evidence>
<sequence>MGYRVVIGDDESIIRLDLCEMLEEAGHVVVGEAADGVEALELARKEKPDIVLLDIKMPRLDGIHAAKMICHERIAPVLLLTAYSQQDVVEQAKDSGVLGYLVKPVSPVNLFPAMEIAISQFKRQEETARQLWEMNERIETRKVVEKAKGYLMELYKISEQEAYRRLQQYSMKKRRSLKSVAEAVVASAEQRRGGST</sequence>
<dbReference type="PANTHER" id="PTHR43367">
    <property type="match status" value="1"/>
</dbReference>
<keyword evidence="3" id="KW-1185">Reference proteome</keyword>
<dbReference type="AlphaFoldDB" id="A0A346AXR7"/>
<dbReference type="InterPro" id="IPR001789">
    <property type="entry name" value="Sig_transdc_resp-reg_receiver"/>
</dbReference>
<dbReference type="Proteomes" id="UP000254337">
    <property type="component" value="Chromosome"/>
</dbReference>
<protein>
    <submittedName>
        <fullName evidence="2">ANTAR domain-containing protein</fullName>
    </submittedName>
</protein>
<dbReference type="SMART" id="SM00448">
    <property type="entry name" value="REC"/>
    <property type="match status" value="1"/>
</dbReference>
<dbReference type="Gene3D" id="3.40.50.2300">
    <property type="match status" value="1"/>
</dbReference>
<reference evidence="2 3" key="1">
    <citation type="submission" date="2018-05" db="EMBL/GenBank/DDBJ databases">
        <title>Complete genome sequence of Megasphaera sp. AJH120T, isolated from the ceca of a chicken.</title>
        <authorList>
            <person name="Maki J."/>
            <person name="Looft T."/>
        </authorList>
    </citation>
    <scope>NUCLEOTIDE SEQUENCE [LARGE SCALE GENOMIC DNA]</scope>
    <source>
        <strain evidence="2 3">AJH120</strain>
    </source>
</reference>
<dbReference type="InterPro" id="IPR011006">
    <property type="entry name" value="CheY-like_superfamily"/>
</dbReference>
<accession>A0A346AXR7</accession>
<gene>
    <name evidence="2" type="ORF">DKB62_03210</name>
</gene>
<dbReference type="InterPro" id="IPR036388">
    <property type="entry name" value="WH-like_DNA-bd_sf"/>
</dbReference>
<dbReference type="RefSeq" id="WP_087478852.1">
    <property type="nucleotide sequence ID" value="NZ_CALYAU010000002.1"/>
</dbReference>
<proteinExistence type="predicted"/>
<dbReference type="OrthoDB" id="9808843at2"/>
<dbReference type="Pfam" id="PF00072">
    <property type="entry name" value="Response_reg"/>
    <property type="match status" value="1"/>
</dbReference>
<dbReference type="Gene3D" id="1.10.10.10">
    <property type="entry name" value="Winged helix-like DNA-binding domain superfamily/Winged helix DNA-binding domain"/>
    <property type="match status" value="1"/>
</dbReference>